<sequence length="75" mass="8399">MKNDSLEARLEAIERAISFVSVALLENTPADVYREDINNLKYKLNSSSVDVQKKSISAQMIRLLDPISADLSDPF</sequence>
<reference evidence="2" key="2">
    <citation type="submission" date="2016-10" db="EMBL/GenBank/DDBJ databases">
        <authorList>
            <person name="de Groot N.N."/>
        </authorList>
    </citation>
    <scope>NUCLEOTIDE SEQUENCE [LARGE SCALE GENOMIC DNA]</scope>
    <source>
        <strain evidence="2">DSM 17908</strain>
    </source>
</reference>
<evidence type="ECO:0000313" key="4">
    <source>
        <dbReference type="Proteomes" id="UP000224607"/>
    </source>
</evidence>
<reference evidence="1 4" key="3">
    <citation type="journal article" date="2017" name="Nat. Microbiol.">
        <title>Natural product diversity associated with the nematode symbionts Photorhabdus and Xenorhabdus.</title>
        <authorList>
            <person name="Tobias N.J."/>
            <person name="Wolff H."/>
            <person name="Djahanschiri B."/>
            <person name="Grundmann F."/>
            <person name="Kronenwerth M."/>
            <person name="Shi Y.M."/>
            <person name="Simonyi S."/>
            <person name="Grun P."/>
            <person name="Shapiro-Ilan D."/>
            <person name="Pidot S.J."/>
            <person name="Stinear T.P."/>
            <person name="Ebersberger I."/>
            <person name="Bode H.B."/>
        </authorList>
    </citation>
    <scope>NUCLEOTIDE SEQUENCE [LARGE SCALE GENOMIC DNA]</scope>
    <source>
        <strain evidence="1 4">DSM 17908</strain>
    </source>
</reference>
<keyword evidence="4" id="KW-1185">Reference proteome</keyword>
<accession>A0A1I3U5K4</accession>
<protein>
    <submittedName>
        <fullName evidence="2">Uncharacterized protein</fullName>
    </submittedName>
</protein>
<dbReference type="EMBL" id="FORG01000016">
    <property type="protein sequence ID" value="SFJ78192.1"/>
    <property type="molecule type" value="Genomic_DNA"/>
</dbReference>
<reference evidence="3" key="1">
    <citation type="submission" date="2016-10" db="EMBL/GenBank/DDBJ databases">
        <authorList>
            <person name="Varghese N."/>
            <person name="Submissions S."/>
        </authorList>
    </citation>
    <scope>NUCLEOTIDE SEQUENCE [LARGE SCALE GENOMIC DNA]</scope>
    <source>
        <strain evidence="3">DSM 17908</strain>
    </source>
</reference>
<organism evidence="2 3">
    <name type="scientific">Xenorhabdus mauleonii</name>
    <dbReference type="NCBI Taxonomy" id="351675"/>
    <lineage>
        <taxon>Bacteria</taxon>
        <taxon>Pseudomonadati</taxon>
        <taxon>Pseudomonadota</taxon>
        <taxon>Gammaproteobacteria</taxon>
        <taxon>Enterobacterales</taxon>
        <taxon>Morganellaceae</taxon>
        <taxon>Xenorhabdus</taxon>
    </lineage>
</organism>
<dbReference type="Proteomes" id="UP000198919">
    <property type="component" value="Unassembled WGS sequence"/>
</dbReference>
<dbReference type="EMBL" id="NITY01000001">
    <property type="protein sequence ID" value="PHM45911.1"/>
    <property type="molecule type" value="Genomic_DNA"/>
</dbReference>
<gene>
    <name evidence="2" type="ORF">SAMN05421680_11617</name>
    <name evidence="1" type="ORF">Xmau_00302</name>
</gene>
<evidence type="ECO:0000313" key="2">
    <source>
        <dbReference type="EMBL" id="SFJ78192.1"/>
    </source>
</evidence>
<dbReference type="RefSeq" id="WP_092512238.1">
    <property type="nucleotide sequence ID" value="NZ_CAWNQB010000001.1"/>
</dbReference>
<evidence type="ECO:0000313" key="3">
    <source>
        <dbReference type="Proteomes" id="UP000198919"/>
    </source>
</evidence>
<proteinExistence type="predicted"/>
<dbReference type="AlphaFoldDB" id="A0A1I3U5K4"/>
<name>A0A1I3U5K4_9GAMM</name>
<dbReference type="Proteomes" id="UP000224607">
    <property type="component" value="Unassembled WGS sequence"/>
</dbReference>
<evidence type="ECO:0000313" key="1">
    <source>
        <dbReference type="EMBL" id="PHM45911.1"/>
    </source>
</evidence>
<dbReference type="STRING" id="351675.SAMN05421680_11617"/>